<proteinExistence type="predicted"/>
<dbReference type="STRING" id="34720.A0A195FTK7"/>
<sequence>MENIVRVIQNMGKEDLWNIVDEVLEDVNFEELNDNENASDDNGYYSGNSDQKRQCQNWFAKFRSGNFDVEDALRSGRPVRKGHILCHCPDHVVIGEVVTIRENRGWQRGIITDVKGDGTVAISLRDWGRNVGRQLFEVYPAYLDQERQDLIRYLINQQEGRMSILGTIRNEAALIKLDVRSGGDARERHQIDLKETLITLGYTQHSDKLRTGTYSSI</sequence>
<name>A0A195FTK7_9HYME</name>
<reference evidence="1 2" key="1">
    <citation type="submission" date="2016-03" db="EMBL/GenBank/DDBJ databases">
        <title>Trachymyrmex septentrionalis WGS genome.</title>
        <authorList>
            <person name="Nygaard S."/>
            <person name="Hu H."/>
            <person name="Boomsma J."/>
            <person name="Zhang G."/>
        </authorList>
    </citation>
    <scope>NUCLEOTIDE SEQUENCE [LARGE SCALE GENOMIC DNA]</scope>
    <source>
        <strain evidence="1">Tsep2-gDNA-1</strain>
        <tissue evidence="1">Whole body</tissue>
    </source>
</reference>
<dbReference type="Proteomes" id="UP000078541">
    <property type="component" value="Unassembled WGS sequence"/>
</dbReference>
<dbReference type="EMBL" id="KQ981285">
    <property type="protein sequence ID" value="KYN43224.1"/>
    <property type="molecule type" value="Genomic_DNA"/>
</dbReference>
<evidence type="ECO:0000313" key="2">
    <source>
        <dbReference type="Proteomes" id="UP000078541"/>
    </source>
</evidence>
<protein>
    <submittedName>
        <fullName evidence="1">Uncharacterized protein</fullName>
    </submittedName>
</protein>
<evidence type="ECO:0000313" key="1">
    <source>
        <dbReference type="EMBL" id="KYN43224.1"/>
    </source>
</evidence>
<dbReference type="AlphaFoldDB" id="A0A195FTK7"/>
<organism evidence="1 2">
    <name type="scientific">Trachymyrmex septentrionalis</name>
    <dbReference type="NCBI Taxonomy" id="34720"/>
    <lineage>
        <taxon>Eukaryota</taxon>
        <taxon>Metazoa</taxon>
        <taxon>Ecdysozoa</taxon>
        <taxon>Arthropoda</taxon>
        <taxon>Hexapoda</taxon>
        <taxon>Insecta</taxon>
        <taxon>Pterygota</taxon>
        <taxon>Neoptera</taxon>
        <taxon>Endopterygota</taxon>
        <taxon>Hymenoptera</taxon>
        <taxon>Apocrita</taxon>
        <taxon>Aculeata</taxon>
        <taxon>Formicoidea</taxon>
        <taxon>Formicidae</taxon>
        <taxon>Myrmicinae</taxon>
        <taxon>Trachymyrmex</taxon>
    </lineage>
</organism>
<gene>
    <name evidence="1" type="ORF">ALC56_02409</name>
</gene>
<accession>A0A195FTK7</accession>
<keyword evidence="2" id="KW-1185">Reference proteome</keyword>